<feature type="compositionally biased region" description="Acidic residues" evidence="1">
    <location>
        <begin position="405"/>
        <end position="416"/>
    </location>
</feature>
<keyword evidence="3" id="KW-1185">Reference proteome</keyword>
<feature type="region of interest" description="Disordered" evidence="1">
    <location>
        <begin position="429"/>
        <end position="487"/>
    </location>
</feature>
<evidence type="ECO:0000313" key="2">
    <source>
        <dbReference type="EMBL" id="KAI8039871.1"/>
    </source>
</evidence>
<feature type="compositionally biased region" description="Basic and acidic residues" evidence="1">
    <location>
        <begin position="226"/>
        <end position="244"/>
    </location>
</feature>
<accession>A0A9P9YMY5</accession>
<evidence type="ECO:0000256" key="1">
    <source>
        <dbReference type="SAM" id="MobiDB-lite"/>
    </source>
</evidence>
<feature type="compositionally biased region" description="Polar residues" evidence="1">
    <location>
        <begin position="466"/>
        <end position="487"/>
    </location>
</feature>
<dbReference type="EMBL" id="JAMKOV010000005">
    <property type="protein sequence ID" value="KAI8039871.1"/>
    <property type="molecule type" value="Genomic_DNA"/>
</dbReference>
<feature type="region of interest" description="Disordered" evidence="1">
    <location>
        <begin position="1"/>
        <end position="43"/>
    </location>
</feature>
<evidence type="ECO:0000313" key="3">
    <source>
        <dbReference type="Proteomes" id="UP001059596"/>
    </source>
</evidence>
<organism evidence="2 3">
    <name type="scientific">Drosophila gunungcola</name>
    <name type="common">fruit fly</name>
    <dbReference type="NCBI Taxonomy" id="103775"/>
    <lineage>
        <taxon>Eukaryota</taxon>
        <taxon>Metazoa</taxon>
        <taxon>Ecdysozoa</taxon>
        <taxon>Arthropoda</taxon>
        <taxon>Hexapoda</taxon>
        <taxon>Insecta</taxon>
        <taxon>Pterygota</taxon>
        <taxon>Neoptera</taxon>
        <taxon>Endopterygota</taxon>
        <taxon>Diptera</taxon>
        <taxon>Brachycera</taxon>
        <taxon>Muscomorpha</taxon>
        <taxon>Ephydroidea</taxon>
        <taxon>Drosophilidae</taxon>
        <taxon>Drosophila</taxon>
        <taxon>Sophophora</taxon>
    </lineage>
</organism>
<sequence>MDLDSIPASPETREDNASISTQHIRNRETCKYGNPADKSGNQRFPADELASIYNADRQDSLHALRLQRQDRVVPATSEFVCLKDLLLAQSDPTPGEEIVQMILRDFCSSPTYVEEEDVPTCESPPWFRFRKKRIRCYSRRRVSQMEDFAAAVENEEEDRLSCSSDLSVQEDLNNASSTAAVCNLDANTSQKIHENLQNLSQYFSLSNTSPYPNNAQTPAVQSRIDLPPKSRRDSEKPSYSREHSNNFSDKNSSAECTHTELINLKNDLLEIGFTFEASQNCDIKPQGLLADTLFGDSRTTTTFMHSQLDIKLCDDWSDADSFMEQYNTEKMSLDECFGFRTASNKRIEISEEMRVRAAKLMADVAVVMPPEIPRCKPTNVAGKPKEGDSDSTDSASGEEFHGFPIDDDLPFPMEDDLFNDSVFPRLSQRTQNMSNSADNPSVVTPKHRRDTSDGIPSSKRRRSERNSPAQQNRPQCSRQLQKTTSCHSALTPQDIHASLSQALLDKSSTTSVIARRNLSLSKRSKRISTPTGTSAESAATPVKPRFAPMPTFTSTPLADRNVNLAKESTNIRQNAEDMSPICMPPNKSRRLGLSRSRY</sequence>
<feature type="compositionally biased region" description="Polar residues" evidence="1">
    <location>
        <begin position="207"/>
        <end position="220"/>
    </location>
</feature>
<dbReference type="AlphaFoldDB" id="A0A9P9YMY5"/>
<name>A0A9P9YMY5_9MUSC</name>
<feature type="region of interest" description="Disordered" evidence="1">
    <location>
        <begin position="207"/>
        <end position="252"/>
    </location>
</feature>
<proteinExistence type="predicted"/>
<protein>
    <submittedName>
        <fullName evidence="2">Uncharacterized protein</fullName>
    </submittedName>
</protein>
<gene>
    <name evidence="2" type="ORF">M5D96_007296</name>
</gene>
<feature type="compositionally biased region" description="Polar residues" evidence="1">
    <location>
        <begin position="429"/>
        <end position="442"/>
    </location>
</feature>
<comment type="caution">
    <text evidence="2">The sequence shown here is derived from an EMBL/GenBank/DDBJ whole genome shotgun (WGS) entry which is preliminary data.</text>
</comment>
<feature type="region of interest" description="Disordered" evidence="1">
    <location>
        <begin position="523"/>
        <end position="555"/>
    </location>
</feature>
<feature type="region of interest" description="Disordered" evidence="1">
    <location>
        <begin position="372"/>
        <end position="416"/>
    </location>
</feature>
<dbReference type="Proteomes" id="UP001059596">
    <property type="component" value="Unassembled WGS sequence"/>
</dbReference>
<reference evidence="2" key="1">
    <citation type="journal article" date="2023" name="Genome Biol. Evol.">
        <title>Long-read-based Genome Assembly of Drosophila gunungcola Reveals Fewer Chemosensory Genes in Flower-breeding Species.</title>
        <authorList>
            <person name="Negi A."/>
            <person name="Liao B.Y."/>
            <person name="Yeh S.D."/>
        </authorList>
    </citation>
    <scope>NUCLEOTIDE SEQUENCE</scope>
    <source>
        <strain evidence="2">Sukarami</strain>
    </source>
</reference>